<reference evidence="1" key="2">
    <citation type="journal article" date="2015" name="Data Brief">
        <title>Shoot transcriptome of the giant reed, Arundo donax.</title>
        <authorList>
            <person name="Barrero R.A."/>
            <person name="Guerrero F.D."/>
            <person name="Moolhuijzen P."/>
            <person name="Goolsby J.A."/>
            <person name="Tidwell J."/>
            <person name="Bellgard S.E."/>
            <person name="Bellgard M.I."/>
        </authorList>
    </citation>
    <scope>NUCLEOTIDE SEQUENCE</scope>
    <source>
        <tissue evidence="1">Shoot tissue taken approximately 20 cm above the soil surface</tissue>
    </source>
</reference>
<dbReference type="AlphaFoldDB" id="A0A0A9HUZ2"/>
<organism evidence="1">
    <name type="scientific">Arundo donax</name>
    <name type="common">Giant reed</name>
    <name type="synonym">Donax arundinaceus</name>
    <dbReference type="NCBI Taxonomy" id="35708"/>
    <lineage>
        <taxon>Eukaryota</taxon>
        <taxon>Viridiplantae</taxon>
        <taxon>Streptophyta</taxon>
        <taxon>Embryophyta</taxon>
        <taxon>Tracheophyta</taxon>
        <taxon>Spermatophyta</taxon>
        <taxon>Magnoliopsida</taxon>
        <taxon>Liliopsida</taxon>
        <taxon>Poales</taxon>
        <taxon>Poaceae</taxon>
        <taxon>PACMAD clade</taxon>
        <taxon>Arundinoideae</taxon>
        <taxon>Arundineae</taxon>
        <taxon>Arundo</taxon>
    </lineage>
</organism>
<evidence type="ECO:0000313" key="1">
    <source>
        <dbReference type="EMBL" id="JAE39619.1"/>
    </source>
</evidence>
<accession>A0A0A9HUZ2</accession>
<proteinExistence type="predicted"/>
<dbReference type="EMBL" id="GBRH01158277">
    <property type="protein sequence ID" value="JAE39619.1"/>
    <property type="molecule type" value="Transcribed_RNA"/>
</dbReference>
<name>A0A0A9HUZ2_ARUDO</name>
<sequence length="57" mass="6549">MMTVCHFWVSLSRNHALQLGVGGIDEKEISYGEKTVNYLHISQRVHERHVNKAMIAI</sequence>
<protein>
    <submittedName>
        <fullName evidence="1">Uncharacterized protein</fullName>
    </submittedName>
</protein>
<reference evidence="1" key="1">
    <citation type="submission" date="2014-09" db="EMBL/GenBank/DDBJ databases">
        <authorList>
            <person name="Magalhaes I.L.F."/>
            <person name="Oliveira U."/>
            <person name="Santos F.R."/>
            <person name="Vidigal T.H.D.A."/>
            <person name="Brescovit A.D."/>
            <person name="Santos A.J."/>
        </authorList>
    </citation>
    <scope>NUCLEOTIDE SEQUENCE</scope>
    <source>
        <tissue evidence="1">Shoot tissue taken approximately 20 cm above the soil surface</tissue>
    </source>
</reference>